<dbReference type="GO" id="GO:0005634">
    <property type="term" value="C:nucleus"/>
    <property type="evidence" value="ECO:0007669"/>
    <property type="project" value="UniProtKB-SubCell"/>
</dbReference>
<dbReference type="InterPro" id="IPR006642">
    <property type="entry name" value="Rad18_UBZ4"/>
</dbReference>
<evidence type="ECO:0000256" key="8">
    <source>
        <dbReference type="ARBA" id="ARBA00022695"/>
    </source>
</evidence>
<dbReference type="Pfam" id="PF11799">
    <property type="entry name" value="IMS_C"/>
    <property type="match status" value="1"/>
</dbReference>
<evidence type="ECO:0000256" key="21">
    <source>
        <dbReference type="SAM" id="MobiDB-lite"/>
    </source>
</evidence>
<dbReference type="GO" id="GO:0003887">
    <property type="term" value="F:DNA-directed DNA polymerase activity"/>
    <property type="evidence" value="ECO:0007669"/>
    <property type="project" value="UniProtKB-KW"/>
</dbReference>
<dbReference type="InterPro" id="IPR050116">
    <property type="entry name" value="DNA_polymerase-Y"/>
</dbReference>
<evidence type="ECO:0000313" key="24">
    <source>
        <dbReference type="Proteomes" id="UP000735302"/>
    </source>
</evidence>
<evidence type="ECO:0000256" key="1">
    <source>
        <dbReference type="ARBA" id="ARBA00001946"/>
    </source>
</evidence>
<dbReference type="Gene3D" id="3.30.1490.100">
    <property type="entry name" value="DNA polymerase, Y-family, little finger domain"/>
    <property type="match status" value="1"/>
</dbReference>
<dbReference type="AlphaFoldDB" id="A0AAV4DR14"/>
<dbReference type="PANTHER" id="PTHR11076">
    <property type="entry name" value="DNA REPAIR POLYMERASE UMUC / TRANSFERASE FAMILY MEMBER"/>
    <property type="match status" value="1"/>
</dbReference>
<evidence type="ECO:0000256" key="11">
    <source>
        <dbReference type="ARBA" id="ARBA00022763"/>
    </source>
</evidence>
<dbReference type="InterPro" id="IPR036775">
    <property type="entry name" value="DNA_pol_Y-fam_lit_finger_sf"/>
</dbReference>
<proteinExistence type="inferred from homology"/>
<dbReference type="InterPro" id="IPR022880">
    <property type="entry name" value="DNApol_IV"/>
</dbReference>
<dbReference type="SUPFAM" id="SSF100879">
    <property type="entry name" value="Lesion bypass DNA polymerase (Y-family), little finger domain"/>
    <property type="match status" value="1"/>
</dbReference>
<evidence type="ECO:0000256" key="17">
    <source>
        <dbReference type="ARBA" id="ARBA00023204"/>
    </source>
</evidence>
<evidence type="ECO:0000256" key="3">
    <source>
        <dbReference type="ARBA" id="ARBA00010945"/>
    </source>
</evidence>
<comment type="cofactor">
    <cofactor evidence="1">
        <name>Mg(2+)</name>
        <dbReference type="ChEBI" id="CHEBI:18420"/>
    </cofactor>
</comment>
<comment type="catalytic activity">
    <reaction evidence="19">
        <text>DNA(n) + a 2'-deoxyribonucleoside 5'-triphosphate = DNA(n+1) + diphosphate</text>
        <dbReference type="Rhea" id="RHEA:22508"/>
        <dbReference type="Rhea" id="RHEA-COMP:17339"/>
        <dbReference type="Rhea" id="RHEA-COMP:17340"/>
        <dbReference type="ChEBI" id="CHEBI:33019"/>
        <dbReference type="ChEBI" id="CHEBI:61560"/>
        <dbReference type="ChEBI" id="CHEBI:173112"/>
        <dbReference type="EC" id="2.7.7.7"/>
    </reaction>
</comment>
<dbReference type="GO" id="GO:0042276">
    <property type="term" value="P:error-prone translesion synthesis"/>
    <property type="evidence" value="ECO:0007669"/>
    <property type="project" value="TreeGrafter"/>
</dbReference>
<dbReference type="InterPro" id="IPR001126">
    <property type="entry name" value="UmuC"/>
</dbReference>
<keyword evidence="14" id="KW-0460">Magnesium</keyword>
<reference evidence="23 24" key="1">
    <citation type="journal article" date="2021" name="Elife">
        <title>Chloroplast acquisition without the gene transfer in kleptoplastic sea slugs, Plakobranchus ocellatus.</title>
        <authorList>
            <person name="Maeda T."/>
            <person name="Takahashi S."/>
            <person name="Yoshida T."/>
            <person name="Shimamura S."/>
            <person name="Takaki Y."/>
            <person name="Nagai Y."/>
            <person name="Toyoda A."/>
            <person name="Suzuki Y."/>
            <person name="Arimoto A."/>
            <person name="Ishii H."/>
            <person name="Satoh N."/>
            <person name="Nishiyama T."/>
            <person name="Hasebe M."/>
            <person name="Maruyama T."/>
            <person name="Minagawa J."/>
            <person name="Obokata J."/>
            <person name="Shigenobu S."/>
        </authorList>
    </citation>
    <scope>NUCLEOTIDE SEQUENCE [LARGE SCALE GENOMIC DNA]</scope>
</reference>
<dbReference type="GO" id="GO:0006260">
    <property type="term" value="P:DNA replication"/>
    <property type="evidence" value="ECO:0007669"/>
    <property type="project" value="UniProtKB-KW"/>
</dbReference>
<keyword evidence="11" id="KW-0227">DNA damage</keyword>
<evidence type="ECO:0000256" key="16">
    <source>
        <dbReference type="ARBA" id="ARBA00023125"/>
    </source>
</evidence>
<evidence type="ECO:0000256" key="7">
    <source>
        <dbReference type="ARBA" id="ARBA00022679"/>
    </source>
</evidence>
<feature type="compositionally biased region" description="Polar residues" evidence="21">
    <location>
        <begin position="567"/>
        <end position="584"/>
    </location>
</feature>
<dbReference type="Gene3D" id="3.30.70.270">
    <property type="match status" value="1"/>
</dbReference>
<dbReference type="HAMAP" id="MF_01113">
    <property type="entry name" value="DNApol_IV"/>
    <property type="match status" value="1"/>
</dbReference>
<dbReference type="FunFam" id="1.10.150.810:FF:000003">
    <property type="entry name" value="DNA polymerase kappa subunit"/>
    <property type="match status" value="1"/>
</dbReference>
<keyword evidence="10" id="KW-0479">Metal-binding</keyword>
<keyword evidence="18" id="KW-0539">Nucleus</keyword>
<evidence type="ECO:0000256" key="9">
    <source>
        <dbReference type="ARBA" id="ARBA00022705"/>
    </source>
</evidence>
<keyword evidence="16" id="KW-0238">DNA-binding</keyword>
<keyword evidence="6" id="KW-0515">Mutator protein</keyword>
<name>A0AAV4DR14_9GAST</name>
<dbReference type="GO" id="GO:0006281">
    <property type="term" value="P:DNA repair"/>
    <property type="evidence" value="ECO:0007669"/>
    <property type="project" value="UniProtKB-KW"/>
</dbReference>
<keyword evidence="15" id="KW-0239">DNA-directed DNA polymerase</keyword>
<dbReference type="FunFam" id="3.40.1170.60:FF:000002">
    <property type="entry name" value="Polymerase (DNA directed) kappa"/>
    <property type="match status" value="1"/>
</dbReference>
<dbReference type="SUPFAM" id="SSF56672">
    <property type="entry name" value="DNA/RNA polymerases"/>
    <property type="match status" value="1"/>
</dbReference>
<evidence type="ECO:0000256" key="13">
    <source>
        <dbReference type="ARBA" id="ARBA00022833"/>
    </source>
</evidence>
<comment type="subcellular location">
    <subcellularLocation>
        <location evidence="2">Nucleus</location>
    </subcellularLocation>
</comment>
<dbReference type="Gene3D" id="3.30.160.60">
    <property type="entry name" value="Classic Zinc Finger"/>
    <property type="match status" value="1"/>
</dbReference>
<dbReference type="Pfam" id="PF11798">
    <property type="entry name" value="IMS_HHH"/>
    <property type="match status" value="1"/>
</dbReference>
<dbReference type="InterPro" id="IPR043128">
    <property type="entry name" value="Rev_trsase/Diguanyl_cyclase"/>
</dbReference>
<dbReference type="Gene3D" id="1.10.150.810">
    <property type="match status" value="2"/>
</dbReference>
<evidence type="ECO:0000313" key="23">
    <source>
        <dbReference type="EMBL" id="GFO46306.1"/>
    </source>
</evidence>
<organism evidence="23 24">
    <name type="scientific">Plakobranchus ocellatus</name>
    <dbReference type="NCBI Taxonomy" id="259542"/>
    <lineage>
        <taxon>Eukaryota</taxon>
        <taxon>Metazoa</taxon>
        <taxon>Spiralia</taxon>
        <taxon>Lophotrochozoa</taxon>
        <taxon>Mollusca</taxon>
        <taxon>Gastropoda</taxon>
        <taxon>Heterobranchia</taxon>
        <taxon>Euthyneura</taxon>
        <taxon>Panpulmonata</taxon>
        <taxon>Sacoglossa</taxon>
        <taxon>Placobranchoidea</taxon>
        <taxon>Plakobranchidae</taxon>
        <taxon>Plakobranchus</taxon>
    </lineage>
</organism>
<evidence type="ECO:0000256" key="2">
    <source>
        <dbReference type="ARBA" id="ARBA00004123"/>
    </source>
</evidence>
<evidence type="ECO:0000256" key="10">
    <source>
        <dbReference type="ARBA" id="ARBA00022723"/>
    </source>
</evidence>
<evidence type="ECO:0000259" key="22">
    <source>
        <dbReference type="PROSITE" id="PS50173"/>
    </source>
</evidence>
<dbReference type="EMBL" id="BLXT01008183">
    <property type="protein sequence ID" value="GFO46306.1"/>
    <property type="molecule type" value="Genomic_DNA"/>
</dbReference>
<evidence type="ECO:0000256" key="12">
    <source>
        <dbReference type="ARBA" id="ARBA00022771"/>
    </source>
</evidence>
<dbReference type="GO" id="GO:0008270">
    <property type="term" value="F:zinc ion binding"/>
    <property type="evidence" value="ECO:0007669"/>
    <property type="project" value="UniProtKB-KW"/>
</dbReference>
<evidence type="ECO:0000256" key="4">
    <source>
        <dbReference type="ARBA" id="ARBA00012417"/>
    </source>
</evidence>
<keyword evidence="7" id="KW-0808">Transferase</keyword>
<feature type="region of interest" description="Disordered" evidence="21">
    <location>
        <begin position="1"/>
        <end position="28"/>
    </location>
</feature>
<sequence>MEEQQDGATESACAERSQQPVDSTGSGCNIMSRMALNDNKAGMEGLDKDRINQIIYETSKDSKFFENEKKKEQQLELRIREQQIKMSKITRAQLKEAEMEADKTLAMLEDERDLSRTIVHVDMDAFYAAVEMRDEPTLRDKPMAVGGMGMLSTSNYLARRFGVRAAMPGFIGLKLCPSLVIVKPNFEKYHAVSKEVRNVLSQYDPNFCPMSLDEAYLDLTNHLQQRQHSSPLSRMFLLRQETAELDENLDGKENWCMCDLNSVLRPDLICHSEFQDHSLSDDSLRTFLNSLTSAPHPAVCNVCHKMFPKYTCKIYGQNVEDAVLELRNRIQQRTHLTASAGIAPNTMLAKVCSDKNKPNGQYRIKPDKMELIAFIRDLPIRKISGIGKVTEKLLGSLGVVACKDLYTHRAMLYHLFSPISFHHFMRISAGVSSTSVERDGERKSISTERTFSEVSNPKQLFEKCQELCQSLSEDMKEEKVLGKTLTLKIKTVGFEVKTRSYTLSHLTNEETTLMKAAQILLQSEIDAAHPSLLRLRLMGVRMSKLCAEEESQVSVIDMFKKMSSKDFGTQGTKDFPSASSSDSLNKMPHHTLSEGSLYLNEHFGSEGEDSDDDESVEFHLPLEQTLALEVRNFEVNDHKVWSKQDKQLIPNKSKRESSTSDNVGMLKFVNKLPKGSDALVHAISEEPKSEVVSQPEADVPETSYSSSFAVQQVPLGIGDISSCNSYEIYQTGEPKQEKPEFKDNGFYVAHKKSAHVMPDPAQVIVSEETRMVSCPICKQQKLNWPLEQLNTHIDLCLNKQIVKDLLHKEKMGRPATASTSYTREKAFKRSVATDELKPKDKKAKIQPSVISYFKS</sequence>
<dbReference type="SMART" id="SM00734">
    <property type="entry name" value="ZnF_Rad18"/>
    <property type="match status" value="1"/>
</dbReference>
<keyword evidence="9" id="KW-0235">DNA replication</keyword>
<dbReference type="GO" id="GO:0003684">
    <property type="term" value="F:damaged DNA binding"/>
    <property type="evidence" value="ECO:0007669"/>
    <property type="project" value="InterPro"/>
</dbReference>
<dbReference type="Gene3D" id="3.40.1170.60">
    <property type="match status" value="1"/>
</dbReference>
<evidence type="ECO:0000256" key="6">
    <source>
        <dbReference type="ARBA" id="ARBA00022457"/>
    </source>
</evidence>
<protein>
    <recommendedName>
        <fullName evidence="5">DNA polymerase kappa</fullName>
        <ecNumber evidence="4">2.7.7.7</ecNumber>
    </recommendedName>
</protein>
<evidence type="ECO:0000256" key="20">
    <source>
        <dbReference type="SAM" id="Coils"/>
    </source>
</evidence>
<dbReference type="FunFam" id="3.30.1490.100:FF:000004">
    <property type="entry name" value="DNA polymerase IV"/>
    <property type="match status" value="1"/>
</dbReference>
<keyword evidence="24" id="KW-1185">Reference proteome</keyword>
<keyword evidence="13" id="KW-0862">Zinc</keyword>
<dbReference type="PIRSF" id="PIRSF036603">
    <property type="entry name" value="DPol_eta"/>
    <property type="match status" value="1"/>
</dbReference>
<evidence type="ECO:0000256" key="18">
    <source>
        <dbReference type="ARBA" id="ARBA00023242"/>
    </source>
</evidence>
<dbReference type="InterPro" id="IPR024728">
    <property type="entry name" value="PolY_HhH_motif"/>
</dbReference>
<gene>
    <name evidence="23" type="ORF">PoB_007281100</name>
</gene>
<dbReference type="Pfam" id="PF00817">
    <property type="entry name" value="IMS"/>
    <property type="match status" value="1"/>
</dbReference>
<keyword evidence="17" id="KW-0234">DNA repair</keyword>
<evidence type="ECO:0000256" key="19">
    <source>
        <dbReference type="ARBA" id="ARBA00049244"/>
    </source>
</evidence>
<dbReference type="EC" id="2.7.7.7" evidence="4"/>
<evidence type="ECO:0000256" key="5">
    <source>
        <dbReference type="ARBA" id="ARBA00016178"/>
    </source>
</evidence>
<feature type="coiled-coil region" evidence="20">
    <location>
        <begin position="65"/>
        <end position="114"/>
    </location>
</feature>
<dbReference type="CDD" id="cd03586">
    <property type="entry name" value="PolY_Pol_IV_kappa"/>
    <property type="match status" value="1"/>
</dbReference>
<comment type="similarity">
    <text evidence="3">Belongs to the DNA polymerase type-Y family.</text>
</comment>
<evidence type="ECO:0000256" key="14">
    <source>
        <dbReference type="ARBA" id="ARBA00022842"/>
    </source>
</evidence>
<comment type="caution">
    <text evidence="23">The sequence shown here is derived from an EMBL/GenBank/DDBJ whole genome shotgun (WGS) entry which is preliminary data.</text>
</comment>
<dbReference type="PANTHER" id="PTHR11076:SF33">
    <property type="entry name" value="DNA POLYMERASE KAPPA"/>
    <property type="match status" value="1"/>
</dbReference>
<keyword evidence="20" id="KW-0175">Coiled coil</keyword>
<dbReference type="Proteomes" id="UP000735302">
    <property type="component" value="Unassembled WGS sequence"/>
</dbReference>
<feature type="domain" description="UmuC" evidence="22">
    <location>
        <begin position="118"/>
        <end position="387"/>
    </location>
</feature>
<keyword evidence="12" id="KW-0863">Zinc-finger</keyword>
<keyword evidence="8" id="KW-0548">Nucleotidyltransferase</keyword>
<feature type="compositionally biased region" description="Polar residues" evidence="21">
    <location>
        <begin position="16"/>
        <end position="28"/>
    </location>
</feature>
<evidence type="ECO:0000256" key="15">
    <source>
        <dbReference type="ARBA" id="ARBA00022932"/>
    </source>
</evidence>
<dbReference type="FunFam" id="1.10.150.810:FF:000001">
    <property type="entry name" value="DNA polymerase kappa"/>
    <property type="match status" value="1"/>
</dbReference>
<dbReference type="InterPro" id="IPR043502">
    <property type="entry name" value="DNA/RNA_pol_sf"/>
</dbReference>
<feature type="region of interest" description="Disordered" evidence="21">
    <location>
        <begin position="567"/>
        <end position="589"/>
    </location>
</feature>
<dbReference type="InterPro" id="IPR017961">
    <property type="entry name" value="DNA_pol_Y-fam_little_finger"/>
</dbReference>
<accession>A0AAV4DR14</accession>
<dbReference type="PROSITE" id="PS50173">
    <property type="entry name" value="UMUC"/>
    <property type="match status" value="1"/>
</dbReference>